<evidence type="ECO:0000313" key="2">
    <source>
        <dbReference type="EMBL" id="MCQ4085041.1"/>
    </source>
</evidence>
<dbReference type="SMART" id="SM00530">
    <property type="entry name" value="HTH_XRE"/>
    <property type="match status" value="1"/>
</dbReference>
<dbReference type="EMBL" id="JANFNG010000049">
    <property type="protein sequence ID" value="MCQ4085041.1"/>
    <property type="molecule type" value="Genomic_DNA"/>
</dbReference>
<dbReference type="Pfam" id="PF13560">
    <property type="entry name" value="HTH_31"/>
    <property type="match status" value="1"/>
</dbReference>
<dbReference type="Proteomes" id="UP001057702">
    <property type="component" value="Unassembled WGS sequence"/>
</dbReference>
<protein>
    <submittedName>
        <fullName evidence="2">Helix-turn-helix domain-containing protein</fullName>
    </submittedName>
</protein>
<evidence type="ECO:0000259" key="1">
    <source>
        <dbReference type="PROSITE" id="PS50943"/>
    </source>
</evidence>
<dbReference type="PROSITE" id="PS50943">
    <property type="entry name" value="HTH_CROC1"/>
    <property type="match status" value="1"/>
</dbReference>
<accession>A0ABT1Q536</accession>
<reference evidence="2" key="1">
    <citation type="submission" date="2022-06" db="EMBL/GenBank/DDBJ databases">
        <title>Draft genome sequence of Streptomyces sp. RB6PN25 isolated from peat swamp forest in Thailand.</title>
        <authorList>
            <person name="Duangmal K."/>
            <person name="Klaysubun C."/>
        </authorList>
    </citation>
    <scope>NUCLEOTIDE SEQUENCE</scope>
    <source>
        <strain evidence="2">RB6PN25</strain>
    </source>
</reference>
<organism evidence="2 3">
    <name type="scientific">Streptomyces humicola</name>
    <dbReference type="NCBI Taxonomy" id="2953240"/>
    <lineage>
        <taxon>Bacteria</taxon>
        <taxon>Bacillati</taxon>
        <taxon>Actinomycetota</taxon>
        <taxon>Actinomycetes</taxon>
        <taxon>Kitasatosporales</taxon>
        <taxon>Streptomycetaceae</taxon>
        <taxon>Streptomyces</taxon>
    </lineage>
</organism>
<evidence type="ECO:0000313" key="3">
    <source>
        <dbReference type="Proteomes" id="UP001057702"/>
    </source>
</evidence>
<comment type="caution">
    <text evidence="2">The sequence shown here is derived from an EMBL/GenBank/DDBJ whole genome shotgun (WGS) entry which is preliminary data.</text>
</comment>
<gene>
    <name evidence="2" type="ORF">NGB36_31890</name>
</gene>
<dbReference type="InterPro" id="IPR010982">
    <property type="entry name" value="Lambda_DNA-bd_dom_sf"/>
</dbReference>
<sequence length="271" mass="30085">MAAVGGEGSSNLRYFGALVKLFRDLTGMTQAELSEAVGYSLDTVSSVEQGRRPPSPVFVDKVDEVLHANGVLRAGKPHLEREKYRAFFAQFADEERGAVSLQSYEAMVVPGLLQTERYAQAVIGYRCPPFDEEEIERHVAARLERQALLTRKPLPILGFVIDESVLYRKVGGREVLKEQLLHLADCSRLRNLSLQVMHFDSDEQPGLDGSMVLLETAGRQKVAYVEVQGVSQWVSKPIELSVLEARYGIIRAQALTTRDSLALIEKVAGEL</sequence>
<dbReference type="CDD" id="cd00093">
    <property type="entry name" value="HTH_XRE"/>
    <property type="match status" value="1"/>
</dbReference>
<keyword evidence="3" id="KW-1185">Reference proteome</keyword>
<name>A0ABT1Q536_9ACTN</name>
<proteinExistence type="predicted"/>
<dbReference type="Pfam" id="PF19054">
    <property type="entry name" value="DUF5753"/>
    <property type="match status" value="1"/>
</dbReference>
<dbReference type="SUPFAM" id="SSF47413">
    <property type="entry name" value="lambda repressor-like DNA-binding domains"/>
    <property type="match status" value="1"/>
</dbReference>
<feature type="domain" description="HTH cro/C1-type" evidence="1">
    <location>
        <begin position="19"/>
        <end position="55"/>
    </location>
</feature>
<dbReference type="InterPro" id="IPR001387">
    <property type="entry name" value="Cro/C1-type_HTH"/>
</dbReference>
<dbReference type="Gene3D" id="1.10.260.40">
    <property type="entry name" value="lambda repressor-like DNA-binding domains"/>
    <property type="match status" value="1"/>
</dbReference>
<dbReference type="RefSeq" id="WP_255924132.1">
    <property type="nucleotide sequence ID" value="NZ_JANFNG010000049.1"/>
</dbReference>
<dbReference type="InterPro" id="IPR043917">
    <property type="entry name" value="DUF5753"/>
</dbReference>